<evidence type="ECO:0000259" key="9">
    <source>
        <dbReference type="Pfam" id="PF07715"/>
    </source>
</evidence>
<evidence type="ECO:0000256" key="6">
    <source>
        <dbReference type="ARBA" id="ARBA00023237"/>
    </source>
</evidence>
<evidence type="ECO:0000256" key="3">
    <source>
        <dbReference type="ARBA" id="ARBA00022452"/>
    </source>
</evidence>
<keyword evidence="4 7" id="KW-0812">Transmembrane</keyword>
<dbReference type="SUPFAM" id="SSF56935">
    <property type="entry name" value="Porins"/>
    <property type="match status" value="1"/>
</dbReference>
<evidence type="ECO:0000256" key="5">
    <source>
        <dbReference type="ARBA" id="ARBA00023136"/>
    </source>
</evidence>
<comment type="similarity">
    <text evidence="7">Belongs to the TonB-dependent receptor family.</text>
</comment>
<keyword evidence="3 7" id="KW-1134">Transmembrane beta strand</keyword>
<keyword evidence="2 7" id="KW-0813">Transport</keyword>
<evidence type="ECO:0000313" key="11">
    <source>
        <dbReference type="Proteomes" id="UP001500298"/>
    </source>
</evidence>
<dbReference type="InterPro" id="IPR036942">
    <property type="entry name" value="Beta-barrel_TonB_sf"/>
</dbReference>
<dbReference type="Pfam" id="PF13715">
    <property type="entry name" value="CarbopepD_reg_2"/>
    <property type="match status" value="1"/>
</dbReference>
<dbReference type="Pfam" id="PF07715">
    <property type="entry name" value="Plug"/>
    <property type="match status" value="1"/>
</dbReference>
<dbReference type="Gene3D" id="2.170.130.10">
    <property type="entry name" value="TonB-dependent receptor, plug domain"/>
    <property type="match status" value="1"/>
</dbReference>
<organism evidence="10 11">
    <name type="scientific">Algivirga pacifica</name>
    <dbReference type="NCBI Taxonomy" id="1162670"/>
    <lineage>
        <taxon>Bacteria</taxon>
        <taxon>Pseudomonadati</taxon>
        <taxon>Bacteroidota</taxon>
        <taxon>Cytophagia</taxon>
        <taxon>Cytophagales</taxon>
        <taxon>Flammeovirgaceae</taxon>
        <taxon>Algivirga</taxon>
    </lineage>
</organism>
<dbReference type="NCBIfam" id="TIGR04057">
    <property type="entry name" value="SusC_RagA_signa"/>
    <property type="match status" value="1"/>
</dbReference>
<dbReference type="PROSITE" id="PS52016">
    <property type="entry name" value="TONB_DEPENDENT_REC_3"/>
    <property type="match status" value="1"/>
</dbReference>
<keyword evidence="10" id="KW-0675">Receptor</keyword>
<evidence type="ECO:0000313" key="10">
    <source>
        <dbReference type="EMBL" id="GAA4824866.1"/>
    </source>
</evidence>
<feature type="signal peptide" evidence="8">
    <location>
        <begin position="1"/>
        <end position="20"/>
    </location>
</feature>
<evidence type="ECO:0000256" key="7">
    <source>
        <dbReference type="PROSITE-ProRule" id="PRU01360"/>
    </source>
</evidence>
<dbReference type="InterPro" id="IPR039426">
    <property type="entry name" value="TonB-dep_rcpt-like"/>
</dbReference>
<dbReference type="EMBL" id="BAABJX010000014">
    <property type="protein sequence ID" value="GAA4824866.1"/>
    <property type="molecule type" value="Genomic_DNA"/>
</dbReference>
<dbReference type="InterPro" id="IPR023996">
    <property type="entry name" value="TonB-dep_OMP_SusC/RagA"/>
</dbReference>
<keyword evidence="8" id="KW-0732">Signal</keyword>
<dbReference type="RefSeq" id="WP_345369186.1">
    <property type="nucleotide sequence ID" value="NZ_BAABJX010000014.1"/>
</dbReference>
<dbReference type="Gene3D" id="2.60.40.1120">
    <property type="entry name" value="Carboxypeptidase-like, regulatory domain"/>
    <property type="match status" value="1"/>
</dbReference>
<feature type="domain" description="TonB-dependent receptor plug" evidence="9">
    <location>
        <begin position="119"/>
        <end position="228"/>
    </location>
</feature>
<feature type="chain" id="PRO_5046061178" evidence="8">
    <location>
        <begin position="21"/>
        <end position="992"/>
    </location>
</feature>
<name>A0ABP9D137_9BACT</name>
<sequence>MTKSIFSTVLLSLLAVLAFAQDRTVKGVVQDADGPLPGVSVVIKGTTQGTVTGLDGDYSLNVPSENTVLEYHFIGYKTQEVNVAGRSTINVMLEMDVEEMEEVEIVGYTKKDVSSSTPKVENVTDVVAPNMANAMQGKAAGINITPTTGQPGAKANIRIRGVGSISAGTDPLYVIDGVIVSSDDGIAANQQQQRDPLSSINPQDILDIKILKDAAATALYGSRAANGVILVTTKRGQAGKPQISLSAKTGISQVNKGNFKLMDGKQFSEFHNVEWNGVNTDWTDEAFRQGTMQSYDLSMSGGNDKTRYYVSGGYFNQEGILIGSEFERYSMRMNLDQKVNDKLSVSLNSSLSYVDQLDASNGNLYSSPLLGAYLQAPIINPFDENGDPRSFLAEAPVGANFIHDTPLNERRTKSLNGILDGKINYQINDWLSASNTTSMRFESAKYNNYNSPLSYDGRASNGDIYQANLFNSTLTSTSLLNFDKTFGMHNLSALAGYEYQVNNREVADLSVSRLPGDLTAPGVGANIDGVGGFTTAYKYMSYLSQLSYNYDGKYYASASYRRDGSSRFAADNRWGNFYSVGASWFISREEFMSNSDFDLAKLRVSYGTTGNANIDNFEARGLYGISHYDKFPAAFYEQAENKELSWETREKLNAGFDLGYKGVVTLNADFYVENSKDLLMQAPLPSTTGLDFIRQNVGQVQNRGIELQLSTKNVQTGDFSWTTDFNIAYNENEVIKLDDQSEIVSGVHILKEGSSMYTFYLREFAGANPANGKSSWYVNKDLSAAEAQAMVDAGDAFYAKDGRLATSEFGMAERVESGSALPTFTGGITNTFKYKNFDLSVFMTFATGNKIYNGTRRFTDLHDGAVFWPVGDGQYSGYAMVESALTADRWSESNPDGYLPAYGTGATSFHSDRILEDGSYLSLRNVTLGYTLPKTLAEKLHVSNLRVFASAQNLYTLTNYTGYSPVTVDTDGYNFFEYPEGRMFSAGLNMNF</sequence>
<dbReference type="NCBIfam" id="TIGR04056">
    <property type="entry name" value="OMP_RagA_SusC"/>
    <property type="match status" value="1"/>
</dbReference>
<dbReference type="Proteomes" id="UP001500298">
    <property type="component" value="Unassembled WGS sequence"/>
</dbReference>
<comment type="subcellular location">
    <subcellularLocation>
        <location evidence="1 7">Cell outer membrane</location>
        <topology evidence="1 7">Multi-pass membrane protein</topology>
    </subcellularLocation>
</comment>
<dbReference type="Gene3D" id="2.40.170.20">
    <property type="entry name" value="TonB-dependent receptor, beta-barrel domain"/>
    <property type="match status" value="1"/>
</dbReference>
<evidence type="ECO:0000256" key="2">
    <source>
        <dbReference type="ARBA" id="ARBA00022448"/>
    </source>
</evidence>
<evidence type="ECO:0000256" key="1">
    <source>
        <dbReference type="ARBA" id="ARBA00004571"/>
    </source>
</evidence>
<evidence type="ECO:0000256" key="4">
    <source>
        <dbReference type="ARBA" id="ARBA00022692"/>
    </source>
</evidence>
<dbReference type="InterPro" id="IPR008969">
    <property type="entry name" value="CarboxyPept-like_regulatory"/>
</dbReference>
<reference evidence="11" key="1">
    <citation type="journal article" date="2019" name="Int. J. Syst. Evol. Microbiol.">
        <title>The Global Catalogue of Microorganisms (GCM) 10K type strain sequencing project: providing services to taxonomists for standard genome sequencing and annotation.</title>
        <authorList>
            <consortium name="The Broad Institute Genomics Platform"/>
            <consortium name="The Broad Institute Genome Sequencing Center for Infectious Disease"/>
            <person name="Wu L."/>
            <person name="Ma J."/>
        </authorList>
    </citation>
    <scope>NUCLEOTIDE SEQUENCE [LARGE SCALE GENOMIC DNA]</scope>
    <source>
        <strain evidence="11">JCM 18326</strain>
    </source>
</reference>
<keyword evidence="5 7" id="KW-0472">Membrane</keyword>
<accession>A0ABP9D137</accession>
<dbReference type="InterPro" id="IPR037066">
    <property type="entry name" value="Plug_dom_sf"/>
</dbReference>
<dbReference type="InterPro" id="IPR012910">
    <property type="entry name" value="Plug_dom"/>
</dbReference>
<keyword evidence="11" id="KW-1185">Reference proteome</keyword>
<protein>
    <submittedName>
        <fullName evidence="10">TonB-dependent receptor</fullName>
    </submittedName>
</protein>
<comment type="caution">
    <text evidence="10">The sequence shown here is derived from an EMBL/GenBank/DDBJ whole genome shotgun (WGS) entry which is preliminary data.</text>
</comment>
<proteinExistence type="inferred from homology"/>
<gene>
    <name evidence="10" type="ORF">GCM10023331_06690</name>
</gene>
<dbReference type="InterPro" id="IPR023997">
    <property type="entry name" value="TonB-dep_OMP_SusC/RagA_CS"/>
</dbReference>
<keyword evidence="6 7" id="KW-0998">Cell outer membrane</keyword>
<evidence type="ECO:0000256" key="8">
    <source>
        <dbReference type="SAM" id="SignalP"/>
    </source>
</evidence>
<dbReference type="SUPFAM" id="SSF49464">
    <property type="entry name" value="Carboxypeptidase regulatory domain-like"/>
    <property type="match status" value="1"/>
</dbReference>